<comment type="similarity">
    <text evidence="3">Belongs to the AAA ATPase family. Highly divergent.</text>
</comment>
<dbReference type="RefSeq" id="WP_017745495.1">
    <property type="nucleotide sequence ID" value="NZ_KQ976354.1"/>
</dbReference>
<dbReference type="GO" id="GO:0016887">
    <property type="term" value="F:ATP hydrolysis activity"/>
    <property type="evidence" value="ECO:0007669"/>
    <property type="project" value="InterPro"/>
</dbReference>
<reference evidence="6 7" key="1">
    <citation type="journal article" date="2013" name="Genome Biol. Evol.">
        <title>Genomes of Stigonematalean cyanobacteria (subsection V) and the evolution of oxygenic photosynthesis from prokaryotes to plastids.</title>
        <authorList>
            <person name="Dagan T."/>
            <person name="Roettger M."/>
            <person name="Stucken K."/>
            <person name="Landan G."/>
            <person name="Koch R."/>
            <person name="Major P."/>
            <person name="Gould S.B."/>
            <person name="Goremykin V.V."/>
            <person name="Rippka R."/>
            <person name="Tandeau de Marsac N."/>
            <person name="Gugger M."/>
            <person name="Lockhart P.J."/>
            <person name="Allen J.F."/>
            <person name="Brune I."/>
            <person name="Maus I."/>
            <person name="Puhler A."/>
            <person name="Martin W.F."/>
        </authorList>
    </citation>
    <scope>NUCLEOTIDE SEQUENCE [LARGE SCALE GENOMIC DNA]</scope>
    <source>
        <strain evidence="6 7">PCC 7110</strain>
    </source>
</reference>
<keyword evidence="2" id="KW-0067">ATP-binding</keyword>
<dbReference type="OrthoDB" id="501223at2"/>
<dbReference type="STRING" id="128403.WA1_08500"/>
<sequence length="555" mass="62911">MSAYPNPQEEWDNIPADRLYEKCLLELRDLLRSRYSLIFLRSSEENRAVRCAILAHDKCVDRVNLKEGSLCRWDSKTGFQKRLSAIQGSDETRWEQLANPSSENTSAVIQALDTLQRQLQECAIANPDKQYTYILPDWSALIGSDDCSIARRLKELLLEIEDRIPRPRMTLIVIGADWSIPTILRNNVHILDLPLPTGQELYDKVFSVASQKYELSEAEAKRLAELAQGIPLQAAIQTARLISTRVLWSKPEATGKLLLEVKKQEIRKTGVLEYYAPQGEGLKGVGGLENVKAWIESRKVWFEQDLEPEMRPRAILLEGFPGCGKTFIARAIAQEWCVPQINFEISRLQSKFVGESESNTFQALRAIEASAPNILFMDEIDKAFSGTGTDTSGVSTRQFGTFLSWLNDHKYPIFFIATSNDREKLPPELFRAGRFDEIFIVMPPNTQERIEIIQKCIQTHKLLPINRSALEELVSRTSGFSGAELDKLVKETKYLAGFQGTPTDSHWEQALSKINPQYRTSNMQRLLQKYLKLLEDGGGLPASSIEEGFLNQLIL</sequence>
<gene>
    <name evidence="6" type="ORF">WA1_08500</name>
</gene>
<protein>
    <recommendedName>
        <fullName evidence="4">Uncharacterized AAA domain-containing protein ycf46</fullName>
    </recommendedName>
</protein>
<evidence type="ECO:0000256" key="2">
    <source>
        <dbReference type="ARBA" id="ARBA00022840"/>
    </source>
</evidence>
<evidence type="ECO:0000259" key="5">
    <source>
        <dbReference type="SMART" id="SM00382"/>
    </source>
</evidence>
<dbReference type="Pfam" id="PF00004">
    <property type="entry name" value="AAA"/>
    <property type="match status" value="1"/>
</dbReference>
<keyword evidence="7" id="KW-1185">Reference proteome</keyword>
<proteinExistence type="inferred from homology"/>
<organism evidence="6 7">
    <name type="scientific">Scytonema hofmannii PCC 7110</name>
    <dbReference type="NCBI Taxonomy" id="128403"/>
    <lineage>
        <taxon>Bacteria</taxon>
        <taxon>Bacillati</taxon>
        <taxon>Cyanobacteriota</taxon>
        <taxon>Cyanophyceae</taxon>
        <taxon>Nostocales</taxon>
        <taxon>Scytonemataceae</taxon>
        <taxon>Scytonema</taxon>
    </lineage>
</organism>
<accession>A0A139WRX7</accession>
<dbReference type="InterPro" id="IPR027417">
    <property type="entry name" value="P-loop_NTPase"/>
</dbReference>
<dbReference type="AlphaFoldDB" id="A0A139WRX7"/>
<comment type="caution">
    <text evidence="6">The sequence shown here is derived from an EMBL/GenBank/DDBJ whole genome shotgun (WGS) entry which is preliminary data.</text>
</comment>
<evidence type="ECO:0000313" key="7">
    <source>
        <dbReference type="Proteomes" id="UP000076925"/>
    </source>
</evidence>
<dbReference type="Gene3D" id="1.10.8.60">
    <property type="match status" value="1"/>
</dbReference>
<evidence type="ECO:0000256" key="1">
    <source>
        <dbReference type="ARBA" id="ARBA00022741"/>
    </source>
</evidence>
<evidence type="ECO:0000313" key="6">
    <source>
        <dbReference type="EMBL" id="KYC35188.1"/>
    </source>
</evidence>
<dbReference type="PANTHER" id="PTHR42960">
    <property type="entry name" value="YCF46 PROTEIN"/>
    <property type="match status" value="1"/>
</dbReference>
<dbReference type="InterPro" id="IPR003593">
    <property type="entry name" value="AAA+_ATPase"/>
</dbReference>
<dbReference type="Gene3D" id="3.40.50.300">
    <property type="entry name" value="P-loop containing nucleotide triphosphate hydrolases"/>
    <property type="match status" value="1"/>
</dbReference>
<dbReference type="SMART" id="SM00382">
    <property type="entry name" value="AAA"/>
    <property type="match status" value="1"/>
</dbReference>
<dbReference type="EMBL" id="ANNX02000052">
    <property type="protein sequence ID" value="KYC35188.1"/>
    <property type="molecule type" value="Genomic_DNA"/>
</dbReference>
<keyword evidence="1" id="KW-0547">Nucleotide-binding</keyword>
<feature type="domain" description="AAA+ ATPase" evidence="5">
    <location>
        <begin position="311"/>
        <end position="446"/>
    </location>
</feature>
<evidence type="ECO:0000256" key="3">
    <source>
        <dbReference type="ARBA" id="ARBA00038088"/>
    </source>
</evidence>
<name>A0A139WRX7_9CYAN</name>
<dbReference type="InterPro" id="IPR052381">
    <property type="entry name" value="AAA_domain_protein"/>
</dbReference>
<dbReference type="PANTHER" id="PTHR42960:SF1">
    <property type="entry name" value="YCF46 PROTEIN"/>
    <property type="match status" value="1"/>
</dbReference>
<dbReference type="GO" id="GO:0005524">
    <property type="term" value="F:ATP binding"/>
    <property type="evidence" value="ECO:0007669"/>
    <property type="project" value="UniProtKB-KW"/>
</dbReference>
<dbReference type="Proteomes" id="UP000076925">
    <property type="component" value="Unassembled WGS sequence"/>
</dbReference>
<dbReference type="SUPFAM" id="SSF52540">
    <property type="entry name" value="P-loop containing nucleoside triphosphate hydrolases"/>
    <property type="match status" value="1"/>
</dbReference>
<dbReference type="InterPro" id="IPR003959">
    <property type="entry name" value="ATPase_AAA_core"/>
</dbReference>
<evidence type="ECO:0000256" key="4">
    <source>
        <dbReference type="ARBA" id="ARBA00040480"/>
    </source>
</evidence>